<comment type="caution">
    <text evidence="1">The sequence shown here is derived from an EMBL/GenBank/DDBJ whole genome shotgun (WGS) entry which is preliminary data.</text>
</comment>
<dbReference type="STRING" id="649761.HMPREF0973_02377"/>
<gene>
    <name evidence="1" type="ORF">HMPREF0973_02377</name>
</gene>
<keyword evidence="2" id="KW-1185">Reference proteome</keyword>
<proteinExistence type="predicted"/>
<dbReference type="AlphaFoldDB" id="C9MRW4"/>
<accession>C9MRW4</accession>
<reference evidence="1 2" key="1">
    <citation type="submission" date="2009-09" db="EMBL/GenBank/DDBJ databases">
        <authorList>
            <person name="Weinstock G."/>
            <person name="Sodergren E."/>
            <person name="Clifton S."/>
            <person name="Fulton L."/>
            <person name="Fulton B."/>
            <person name="Courtney L."/>
            <person name="Fronick C."/>
            <person name="Harrison M."/>
            <person name="Strong C."/>
            <person name="Farmer C."/>
            <person name="Delahaunty K."/>
            <person name="Markovic C."/>
            <person name="Hall O."/>
            <person name="Minx P."/>
            <person name="Tomlinson C."/>
            <person name="Mitreva M."/>
            <person name="Nelson J."/>
            <person name="Hou S."/>
            <person name="Wollam A."/>
            <person name="Pepin K.H."/>
            <person name="Johnson M."/>
            <person name="Bhonagiri V."/>
            <person name="Nash W.E."/>
            <person name="Warren W."/>
            <person name="Chinwalla A."/>
            <person name="Mardis E.R."/>
            <person name="Wilson R.K."/>
        </authorList>
    </citation>
    <scope>NUCLEOTIDE SEQUENCE [LARGE SCALE GENOMIC DNA]</scope>
    <source>
        <strain evidence="1 2">F0319</strain>
    </source>
</reference>
<name>C9MRW4_9BACT</name>
<protein>
    <submittedName>
        <fullName evidence="1">Uncharacterized protein</fullName>
    </submittedName>
</protein>
<organism evidence="1 2">
    <name type="scientific">Prevotella veroralis F0319</name>
    <dbReference type="NCBI Taxonomy" id="649761"/>
    <lineage>
        <taxon>Bacteria</taxon>
        <taxon>Pseudomonadati</taxon>
        <taxon>Bacteroidota</taxon>
        <taxon>Bacteroidia</taxon>
        <taxon>Bacteroidales</taxon>
        <taxon>Prevotellaceae</taxon>
        <taxon>Prevotella</taxon>
    </lineage>
</organism>
<dbReference type="HOGENOM" id="CLU_1823609_0_0_10"/>
<dbReference type="Proteomes" id="UP000003327">
    <property type="component" value="Unassembled WGS sequence"/>
</dbReference>
<sequence length="141" mass="16463">MKEAPDRVYSWKQEHPEEYSRFSVELIKMEHNDFSCLERIFNFDRHMYLLNAVNCLHRPHNSTIWNTNTTQPTSRWNSSVLAILIQILPLLCFSLPSATSPGRNTSIIQPRELILSFCTRRNNSTPPRVQSGNVEEGLYRI</sequence>
<dbReference type="EMBL" id="ACVA01000057">
    <property type="protein sequence ID" value="EEX17733.1"/>
    <property type="molecule type" value="Genomic_DNA"/>
</dbReference>
<evidence type="ECO:0000313" key="1">
    <source>
        <dbReference type="EMBL" id="EEX17733.1"/>
    </source>
</evidence>
<evidence type="ECO:0000313" key="2">
    <source>
        <dbReference type="Proteomes" id="UP000003327"/>
    </source>
</evidence>